<gene>
    <name evidence="11" type="primary">tsaE</name>
    <name evidence="11" type="ORF">ENY07_14090</name>
</gene>
<dbReference type="PANTHER" id="PTHR33540:SF2">
    <property type="entry name" value="TRNA THREONYLCARBAMOYLADENOSINE BIOSYNTHESIS PROTEIN TSAE"/>
    <property type="match status" value="1"/>
</dbReference>
<dbReference type="Pfam" id="PF02367">
    <property type="entry name" value="TsaE"/>
    <property type="match status" value="1"/>
</dbReference>
<dbReference type="GO" id="GO:0002949">
    <property type="term" value="P:tRNA threonylcarbamoyladenosine modification"/>
    <property type="evidence" value="ECO:0007669"/>
    <property type="project" value="InterPro"/>
</dbReference>
<evidence type="ECO:0000256" key="3">
    <source>
        <dbReference type="ARBA" id="ARBA00019010"/>
    </source>
</evidence>
<protein>
    <recommendedName>
        <fullName evidence="3">tRNA threonylcarbamoyladenosine biosynthesis protein TsaE</fullName>
    </recommendedName>
    <alternativeName>
        <fullName evidence="10">t(6)A37 threonylcarbamoyladenosine biosynthesis protein TsaE</fullName>
    </alternativeName>
</protein>
<reference evidence="11" key="1">
    <citation type="journal article" date="2020" name="mSystems">
        <title>Genome- and Community-Level Interaction Insights into Carbon Utilization and Element Cycling Functions of Hydrothermarchaeota in Hydrothermal Sediment.</title>
        <authorList>
            <person name="Zhou Z."/>
            <person name="Liu Y."/>
            <person name="Xu W."/>
            <person name="Pan J."/>
            <person name="Luo Z.H."/>
            <person name="Li M."/>
        </authorList>
    </citation>
    <scope>NUCLEOTIDE SEQUENCE</scope>
    <source>
        <strain evidence="11">SpSt-997</strain>
    </source>
</reference>
<evidence type="ECO:0000256" key="1">
    <source>
        <dbReference type="ARBA" id="ARBA00004496"/>
    </source>
</evidence>
<evidence type="ECO:0000256" key="2">
    <source>
        <dbReference type="ARBA" id="ARBA00007599"/>
    </source>
</evidence>
<dbReference type="GO" id="GO:0005737">
    <property type="term" value="C:cytoplasm"/>
    <property type="evidence" value="ECO:0007669"/>
    <property type="project" value="UniProtKB-SubCell"/>
</dbReference>
<comment type="similarity">
    <text evidence="2">Belongs to the TsaE family.</text>
</comment>
<evidence type="ECO:0000313" key="11">
    <source>
        <dbReference type="EMBL" id="HGC44332.1"/>
    </source>
</evidence>
<dbReference type="EMBL" id="DTQM01000266">
    <property type="protein sequence ID" value="HGC44332.1"/>
    <property type="molecule type" value="Genomic_DNA"/>
</dbReference>
<dbReference type="SUPFAM" id="SSF52540">
    <property type="entry name" value="P-loop containing nucleoside triphosphate hydrolases"/>
    <property type="match status" value="1"/>
</dbReference>
<comment type="subcellular location">
    <subcellularLocation>
        <location evidence="1">Cytoplasm</location>
    </subcellularLocation>
</comment>
<dbReference type="PANTHER" id="PTHR33540">
    <property type="entry name" value="TRNA THREONYLCARBAMOYLADENOSINE BIOSYNTHESIS PROTEIN TSAE"/>
    <property type="match status" value="1"/>
</dbReference>
<organism evidence="11">
    <name type="scientific">Acidicaldus sp</name>
    <dbReference type="NCBI Taxonomy" id="1872105"/>
    <lineage>
        <taxon>Bacteria</taxon>
        <taxon>Pseudomonadati</taxon>
        <taxon>Pseudomonadota</taxon>
        <taxon>Alphaproteobacteria</taxon>
        <taxon>Acetobacterales</taxon>
        <taxon>Acetobacteraceae</taxon>
        <taxon>Acidicaldus</taxon>
    </lineage>
</organism>
<name>A0A8J4M700_9PROT</name>
<evidence type="ECO:0000256" key="9">
    <source>
        <dbReference type="ARBA" id="ARBA00022842"/>
    </source>
</evidence>
<evidence type="ECO:0000256" key="7">
    <source>
        <dbReference type="ARBA" id="ARBA00022741"/>
    </source>
</evidence>
<keyword evidence="9" id="KW-0460">Magnesium</keyword>
<keyword evidence="7" id="KW-0547">Nucleotide-binding</keyword>
<dbReference type="GO" id="GO:0005524">
    <property type="term" value="F:ATP binding"/>
    <property type="evidence" value="ECO:0007669"/>
    <property type="project" value="UniProtKB-KW"/>
</dbReference>
<dbReference type="NCBIfam" id="TIGR00150">
    <property type="entry name" value="T6A_YjeE"/>
    <property type="match status" value="1"/>
</dbReference>
<comment type="caution">
    <text evidence="11">The sequence shown here is derived from an EMBL/GenBank/DDBJ whole genome shotgun (WGS) entry which is preliminary data.</text>
</comment>
<keyword evidence="4" id="KW-0963">Cytoplasm</keyword>
<dbReference type="GO" id="GO:0046872">
    <property type="term" value="F:metal ion binding"/>
    <property type="evidence" value="ECO:0007669"/>
    <property type="project" value="UniProtKB-KW"/>
</dbReference>
<keyword evidence="6" id="KW-0479">Metal-binding</keyword>
<dbReference type="AlphaFoldDB" id="A0A8J4M700"/>
<dbReference type="Gene3D" id="3.40.50.300">
    <property type="entry name" value="P-loop containing nucleotide triphosphate hydrolases"/>
    <property type="match status" value="1"/>
</dbReference>
<evidence type="ECO:0000256" key="8">
    <source>
        <dbReference type="ARBA" id="ARBA00022840"/>
    </source>
</evidence>
<evidence type="ECO:0000256" key="4">
    <source>
        <dbReference type="ARBA" id="ARBA00022490"/>
    </source>
</evidence>
<dbReference type="InterPro" id="IPR027417">
    <property type="entry name" value="P-loop_NTPase"/>
</dbReference>
<keyword evidence="8" id="KW-0067">ATP-binding</keyword>
<sequence>MSAPRAAGTFAAMESPPASRALPDLAATETLATELAAWLAPGRAVLLEGPLGAGKTTLARAMLRRLAGDPALPVPSPSYTLVQSYETPRGVIHHLDLWRIGGPAEMLELGFGELREDALIIEWPERLGDLTPPDALRVRLAITGETARRAEISSPGDL</sequence>
<dbReference type="InterPro" id="IPR003442">
    <property type="entry name" value="T6A_TsaE"/>
</dbReference>
<evidence type="ECO:0000256" key="10">
    <source>
        <dbReference type="ARBA" id="ARBA00032441"/>
    </source>
</evidence>
<evidence type="ECO:0000256" key="6">
    <source>
        <dbReference type="ARBA" id="ARBA00022723"/>
    </source>
</evidence>
<proteinExistence type="inferred from homology"/>
<accession>A0A8J4M700</accession>
<evidence type="ECO:0000256" key="5">
    <source>
        <dbReference type="ARBA" id="ARBA00022694"/>
    </source>
</evidence>
<keyword evidence="5" id="KW-0819">tRNA processing</keyword>